<keyword evidence="2 4" id="KW-0863">Zinc-finger</keyword>
<dbReference type="Gramene" id="TVU28026">
    <property type="protein sequence ID" value="TVU28026"/>
    <property type="gene ID" value="EJB05_19533"/>
</dbReference>
<evidence type="ECO:0000256" key="1">
    <source>
        <dbReference type="ARBA" id="ARBA00022723"/>
    </source>
</evidence>
<reference evidence="6 7" key="1">
    <citation type="journal article" date="2019" name="Sci. Rep.">
        <title>A high-quality genome of Eragrostis curvula grass provides insights into Poaceae evolution and supports new strategies to enhance forage quality.</title>
        <authorList>
            <person name="Carballo J."/>
            <person name="Santos B.A.C.M."/>
            <person name="Zappacosta D."/>
            <person name="Garbus I."/>
            <person name="Selva J.P."/>
            <person name="Gallo C.A."/>
            <person name="Diaz A."/>
            <person name="Albertini E."/>
            <person name="Caccamo M."/>
            <person name="Echenique V."/>
        </authorList>
    </citation>
    <scope>NUCLEOTIDE SEQUENCE [LARGE SCALE GENOMIC DNA]</scope>
    <source>
        <strain evidence="7">cv. Victoria</strain>
        <tissue evidence="6">Leaf</tissue>
    </source>
</reference>
<accession>A0A5J9UWQ2</accession>
<dbReference type="InterPro" id="IPR011016">
    <property type="entry name" value="Znf_RING-CH"/>
</dbReference>
<dbReference type="Pfam" id="PF13639">
    <property type="entry name" value="zf-RING_2"/>
    <property type="match status" value="1"/>
</dbReference>
<evidence type="ECO:0000259" key="5">
    <source>
        <dbReference type="PROSITE" id="PS50089"/>
    </source>
</evidence>
<gene>
    <name evidence="6" type="ORF">EJB05_19533</name>
</gene>
<dbReference type="OrthoDB" id="8062037at2759"/>
<organism evidence="6 7">
    <name type="scientific">Eragrostis curvula</name>
    <name type="common">weeping love grass</name>
    <dbReference type="NCBI Taxonomy" id="38414"/>
    <lineage>
        <taxon>Eukaryota</taxon>
        <taxon>Viridiplantae</taxon>
        <taxon>Streptophyta</taxon>
        <taxon>Embryophyta</taxon>
        <taxon>Tracheophyta</taxon>
        <taxon>Spermatophyta</taxon>
        <taxon>Magnoliopsida</taxon>
        <taxon>Liliopsida</taxon>
        <taxon>Poales</taxon>
        <taxon>Poaceae</taxon>
        <taxon>PACMAD clade</taxon>
        <taxon>Chloridoideae</taxon>
        <taxon>Eragrostideae</taxon>
        <taxon>Eragrostidinae</taxon>
        <taxon>Eragrostis</taxon>
    </lineage>
</organism>
<evidence type="ECO:0000313" key="6">
    <source>
        <dbReference type="EMBL" id="TVU28026.1"/>
    </source>
</evidence>
<dbReference type="GO" id="GO:0016567">
    <property type="term" value="P:protein ubiquitination"/>
    <property type="evidence" value="ECO:0007669"/>
    <property type="project" value="TreeGrafter"/>
</dbReference>
<dbReference type="PANTHER" id="PTHR45969:SF25">
    <property type="entry name" value="OS02G0682300 PROTEIN"/>
    <property type="match status" value="1"/>
</dbReference>
<dbReference type="EMBL" id="RWGY01000011">
    <property type="protein sequence ID" value="TVU28026.1"/>
    <property type="molecule type" value="Genomic_DNA"/>
</dbReference>
<dbReference type="SMART" id="SM00744">
    <property type="entry name" value="RINGv"/>
    <property type="match status" value="1"/>
</dbReference>
<dbReference type="PANTHER" id="PTHR45969">
    <property type="entry name" value="RING ZINC FINGER PROTEIN-RELATED"/>
    <property type="match status" value="1"/>
</dbReference>
<keyword evidence="7" id="KW-1185">Reference proteome</keyword>
<dbReference type="GO" id="GO:0008270">
    <property type="term" value="F:zinc ion binding"/>
    <property type="evidence" value="ECO:0007669"/>
    <property type="project" value="UniProtKB-KW"/>
</dbReference>
<proteinExistence type="predicted"/>
<dbReference type="InterPro" id="IPR013083">
    <property type="entry name" value="Znf_RING/FYVE/PHD"/>
</dbReference>
<dbReference type="GO" id="GO:0061630">
    <property type="term" value="F:ubiquitin protein ligase activity"/>
    <property type="evidence" value="ECO:0007669"/>
    <property type="project" value="TreeGrafter"/>
</dbReference>
<dbReference type="PROSITE" id="PS50089">
    <property type="entry name" value="ZF_RING_2"/>
    <property type="match status" value="1"/>
</dbReference>
<name>A0A5J9UWQ2_9POAL</name>
<protein>
    <recommendedName>
        <fullName evidence="5">RING-type domain-containing protein</fullName>
    </recommendedName>
</protein>
<evidence type="ECO:0000256" key="2">
    <source>
        <dbReference type="ARBA" id="ARBA00022771"/>
    </source>
</evidence>
<evidence type="ECO:0000256" key="4">
    <source>
        <dbReference type="PROSITE-ProRule" id="PRU00175"/>
    </source>
</evidence>
<keyword evidence="3" id="KW-0862">Zinc</keyword>
<feature type="domain" description="RING-type" evidence="5">
    <location>
        <begin position="93"/>
        <end position="136"/>
    </location>
</feature>
<dbReference type="AlphaFoldDB" id="A0A5J9UWQ2"/>
<keyword evidence="1" id="KW-0479">Metal-binding</keyword>
<evidence type="ECO:0000313" key="7">
    <source>
        <dbReference type="Proteomes" id="UP000324897"/>
    </source>
</evidence>
<dbReference type="SUPFAM" id="SSF57850">
    <property type="entry name" value="RING/U-box"/>
    <property type="match status" value="1"/>
</dbReference>
<dbReference type="SMART" id="SM00184">
    <property type="entry name" value="RING"/>
    <property type="match status" value="1"/>
</dbReference>
<dbReference type="Gene3D" id="3.30.40.10">
    <property type="entry name" value="Zinc/RING finger domain, C3HC4 (zinc finger)"/>
    <property type="match status" value="1"/>
</dbReference>
<evidence type="ECO:0000256" key="3">
    <source>
        <dbReference type="ARBA" id="ARBA00022833"/>
    </source>
</evidence>
<comment type="caution">
    <text evidence="6">The sequence shown here is derived from an EMBL/GenBank/DDBJ whole genome shotgun (WGS) entry which is preliminary data.</text>
</comment>
<sequence length="161" mass="17395">MGFPLVCYCFAVPKPLVTFCKLLSAIRDAVLLMLAVVGLCRFPPHGVVTAADAPLPEDVKQRLPAIEYGQLLAEQQKSPQPCDGDGEESSATCIVCLETLDATDEVRRLGGCAHAFHRGCIDRWIDLGRATCPLCRSSLLAPRPRARNGLGRLAGLLARVR</sequence>
<feature type="non-terminal residue" evidence="6">
    <location>
        <position position="1"/>
    </location>
</feature>
<dbReference type="Proteomes" id="UP000324897">
    <property type="component" value="Chromosome 1"/>
</dbReference>
<dbReference type="InterPro" id="IPR001841">
    <property type="entry name" value="Znf_RING"/>
</dbReference>